<proteinExistence type="predicted"/>
<organism evidence="2">
    <name type="scientific">Cacopsylla melanoneura</name>
    <dbReference type="NCBI Taxonomy" id="428564"/>
    <lineage>
        <taxon>Eukaryota</taxon>
        <taxon>Metazoa</taxon>
        <taxon>Ecdysozoa</taxon>
        <taxon>Arthropoda</taxon>
        <taxon>Hexapoda</taxon>
        <taxon>Insecta</taxon>
        <taxon>Pterygota</taxon>
        <taxon>Neoptera</taxon>
        <taxon>Paraneoptera</taxon>
        <taxon>Hemiptera</taxon>
        <taxon>Sternorrhyncha</taxon>
        <taxon>Psylloidea</taxon>
        <taxon>Psyllidae</taxon>
        <taxon>Psyllinae</taxon>
        <taxon>Cacopsylla</taxon>
    </lineage>
</organism>
<accession>A0A8D8W7A0</accession>
<dbReference type="AlphaFoldDB" id="A0A8D8W7A0"/>
<reference evidence="2" key="1">
    <citation type="submission" date="2021-05" db="EMBL/GenBank/DDBJ databases">
        <authorList>
            <person name="Alioto T."/>
            <person name="Alioto T."/>
            <person name="Gomez Garrido J."/>
        </authorList>
    </citation>
    <scope>NUCLEOTIDE SEQUENCE</scope>
</reference>
<feature type="region of interest" description="Disordered" evidence="1">
    <location>
        <begin position="38"/>
        <end position="103"/>
    </location>
</feature>
<protein>
    <submittedName>
        <fullName evidence="2">Uncharacterized protein</fullName>
    </submittedName>
</protein>
<evidence type="ECO:0000256" key="1">
    <source>
        <dbReference type="SAM" id="MobiDB-lite"/>
    </source>
</evidence>
<name>A0A8D8W7A0_9HEMI</name>
<dbReference type="EMBL" id="HBUF01159276">
    <property type="protein sequence ID" value="CAG6649708.1"/>
    <property type="molecule type" value="Transcribed_RNA"/>
</dbReference>
<evidence type="ECO:0000313" key="2">
    <source>
        <dbReference type="EMBL" id="CAG6649708.1"/>
    </source>
</evidence>
<sequence>MASGCLWPSRFGRQEALGLQVPFSRLFGPSDVRGPSAVKRLSADVGSSPVKKMFSGGQRPTGRQRPTGLQRPNGLQRPTGRQRPTCCPEPFRRQRPCGRQRPFGLYRTQCRSRKMMSDR</sequence>